<dbReference type="PANTHER" id="PTHR35282:SF2">
    <property type="entry name" value="F5D14.24 PROTEIN"/>
    <property type="match status" value="1"/>
</dbReference>
<organism evidence="1 2">
    <name type="scientific">Heracleum sosnowskyi</name>
    <dbReference type="NCBI Taxonomy" id="360622"/>
    <lineage>
        <taxon>Eukaryota</taxon>
        <taxon>Viridiplantae</taxon>
        <taxon>Streptophyta</taxon>
        <taxon>Embryophyta</taxon>
        <taxon>Tracheophyta</taxon>
        <taxon>Spermatophyta</taxon>
        <taxon>Magnoliopsida</taxon>
        <taxon>eudicotyledons</taxon>
        <taxon>Gunneridae</taxon>
        <taxon>Pentapetalae</taxon>
        <taxon>asterids</taxon>
        <taxon>campanulids</taxon>
        <taxon>Apiales</taxon>
        <taxon>Apiaceae</taxon>
        <taxon>Apioideae</taxon>
        <taxon>apioid superclade</taxon>
        <taxon>Tordylieae</taxon>
        <taxon>Tordyliinae</taxon>
        <taxon>Heracleum</taxon>
    </lineage>
</organism>
<protein>
    <submittedName>
        <fullName evidence="1">Uncharacterized protein</fullName>
    </submittedName>
</protein>
<evidence type="ECO:0000313" key="1">
    <source>
        <dbReference type="EMBL" id="KAK1401427.1"/>
    </source>
</evidence>
<keyword evidence="2" id="KW-1185">Reference proteome</keyword>
<reference evidence="1" key="1">
    <citation type="submission" date="2023-02" db="EMBL/GenBank/DDBJ databases">
        <title>Genome of toxic invasive species Heracleum sosnowskyi carries increased number of genes despite the absence of recent whole-genome duplications.</title>
        <authorList>
            <person name="Schelkunov M."/>
            <person name="Shtratnikova V."/>
            <person name="Makarenko M."/>
            <person name="Klepikova A."/>
            <person name="Omelchenko D."/>
            <person name="Novikova G."/>
            <person name="Obukhova E."/>
            <person name="Bogdanov V."/>
            <person name="Penin A."/>
            <person name="Logacheva M."/>
        </authorList>
    </citation>
    <scope>NUCLEOTIDE SEQUENCE</scope>
    <source>
        <strain evidence="1">Hsosn_3</strain>
        <tissue evidence="1">Leaf</tissue>
    </source>
</reference>
<gene>
    <name evidence="1" type="ORF">POM88_001032</name>
</gene>
<dbReference type="Pfam" id="PF21737">
    <property type="entry name" value="DUF6865"/>
    <property type="match status" value="1"/>
</dbReference>
<proteinExistence type="predicted"/>
<dbReference type="PANTHER" id="PTHR35282">
    <property type="entry name" value="F5D14.24 PROTEIN"/>
    <property type="match status" value="1"/>
</dbReference>
<dbReference type="EMBL" id="JAUIZM010000001">
    <property type="protein sequence ID" value="KAK1401427.1"/>
    <property type="molecule type" value="Genomic_DNA"/>
</dbReference>
<dbReference type="Proteomes" id="UP001237642">
    <property type="component" value="Unassembled WGS sequence"/>
</dbReference>
<comment type="caution">
    <text evidence="1">The sequence shown here is derived from an EMBL/GenBank/DDBJ whole genome shotgun (WGS) entry which is preliminary data.</text>
</comment>
<dbReference type="AlphaFoldDB" id="A0AAD8JFC5"/>
<name>A0AAD8JFC5_9APIA</name>
<evidence type="ECO:0000313" key="2">
    <source>
        <dbReference type="Proteomes" id="UP001237642"/>
    </source>
</evidence>
<reference evidence="1" key="2">
    <citation type="submission" date="2023-05" db="EMBL/GenBank/DDBJ databases">
        <authorList>
            <person name="Schelkunov M.I."/>
        </authorList>
    </citation>
    <scope>NUCLEOTIDE SEQUENCE</scope>
    <source>
        <strain evidence="1">Hsosn_3</strain>
        <tissue evidence="1">Leaf</tissue>
    </source>
</reference>
<sequence>MFRHGLSVMSECPRVWKPKLKCPRNIDVKDSAEGCVVALNTRHYMDKRESGKESSVEYTRESLITLSHCLPDSPKLSAKKLSSGHLFNDINGDKAETHRSKLISLSNKQSLDTKARLVSPGA</sequence>
<accession>A0AAD8JFC5</accession>
<dbReference type="InterPro" id="IPR049198">
    <property type="entry name" value="DUF6865"/>
</dbReference>